<feature type="transmembrane region" description="Helical" evidence="2">
    <location>
        <begin position="495"/>
        <end position="516"/>
    </location>
</feature>
<comment type="caution">
    <text evidence="5">The sequence shown here is derived from an EMBL/GenBank/DDBJ whole genome shotgun (WGS) entry which is preliminary data.</text>
</comment>
<dbReference type="Gene3D" id="3.40.50.300">
    <property type="entry name" value="P-loop containing nucleotide triphosphate hydrolases"/>
    <property type="match status" value="1"/>
</dbReference>
<feature type="domain" description="DC1" evidence="3">
    <location>
        <begin position="326"/>
        <end position="375"/>
    </location>
</feature>
<dbReference type="EMBL" id="SMMG02000005">
    <property type="protein sequence ID" value="KAA3472764.1"/>
    <property type="molecule type" value="Genomic_DNA"/>
</dbReference>
<keyword evidence="2" id="KW-0812">Transmembrane</keyword>
<reference evidence="6" key="1">
    <citation type="journal article" date="2019" name="Plant Biotechnol. J.">
        <title>Genome sequencing of the Australian wild diploid species Gossypium australe highlights disease resistance and delayed gland morphogenesis.</title>
        <authorList>
            <person name="Cai Y."/>
            <person name="Cai X."/>
            <person name="Wang Q."/>
            <person name="Wang P."/>
            <person name="Zhang Y."/>
            <person name="Cai C."/>
            <person name="Xu Y."/>
            <person name="Wang K."/>
            <person name="Zhou Z."/>
            <person name="Wang C."/>
            <person name="Geng S."/>
            <person name="Li B."/>
            <person name="Dong Q."/>
            <person name="Hou Y."/>
            <person name="Wang H."/>
            <person name="Ai P."/>
            <person name="Liu Z."/>
            <person name="Yi F."/>
            <person name="Sun M."/>
            <person name="An G."/>
            <person name="Cheng J."/>
            <person name="Zhang Y."/>
            <person name="Shi Q."/>
            <person name="Xie Y."/>
            <person name="Shi X."/>
            <person name="Chang Y."/>
            <person name="Huang F."/>
            <person name="Chen Y."/>
            <person name="Hong S."/>
            <person name="Mi L."/>
            <person name="Sun Q."/>
            <person name="Zhang L."/>
            <person name="Zhou B."/>
            <person name="Peng R."/>
            <person name="Zhang X."/>
            <person name="Liu F."/>
        </authorList>
    </citation>
    <scope>NUCLEOTIDE SEQUENCE [LARGE SCALE GENOMIC DNA]</scope>
    <source>
        <strain evidence="6">cv. PA1801</strain>
    </source>
</reference>
<feature type="transmembrane region" description="Helical" evidence="2">
    <location>
        <begin position="746"/>
        <end position="765"/>
    </location>
</feature>
<keyword evidence="2" id="KW-0472">Membrane</keyword>
<dbReference type="InterPro" id="IPR007658">
    <property type="entry name" value="DUF594"/>
</dbReference>
<evidence type="ECO:0000259" key="4">
    <source>
        <dbReference type="Pfam" id="PF13968"/>
    </source>
</evidence>
<name>A0A5B6VUW2_9ROSI</name>
<dbReference type="Pfam" id="PF04578">
    <property type="entry name" value="DUF594"/>
    <property type="match status" value="1"/>
</dbReference>
<evidence type="ECO:0000259" key="3">
    <source>
        <dbReference type="Pfam" id="PF03107"/>
    </source>
</evidence>
<keyword evidence="6" id="KW-1185">Reference proteome</keyword>
<evidence type="ECO:0000256" key="1">
    <source>
        <dbReference type="ARBA" id="ARBA00022737"/>
    </source>
</evidence>
<feature type="transmembrane region" description="Helical" evidence="2">
    <location>
        <begin position="464"/>
        <end position="483"/>
    </location>
</feature>
<proteinExistence type="predicted"/>
<dbReference type="PANTHER" id="PTHR31325">
    <property type="entry name" value="OS01G0798800 PROTEIN-RELATED"/>
    <property type="match status" value="1"/>
</dbReference>
<gene>
    <name evidence="5" type="ORF">EPI10_023212</name>
</gene>
<dbReference type="InterPro" id="IPR046349">
    <property type="entry name" value="C1-like_sf"/>
</dbReference>
<feature type="transmembrane region" description="Helical" evidence="2">
    <location>
        <begin position="536"/>
        <end position="556"/>
    </location>
</feature>
<dbReference type="Proteomes" id="UP000325315">
    <property type="component" value="Unassembled WGS sequence"/>
</dbReference>
<dbReference type="InterPro" id="IPR025315">
    <property type="entry name" value="DUF4220"/>
</dbReference>
<evidence type="ECO:0000313" key="5">
    <source>
        <dbReference type="EMBL" id="KAA3472764.1"/>
    </source>
</evidence>
<dbReference type="Pfam" id="PF03107">
    <property type="entry name" value="C1_2"/>
    <property type="match status" value="2"/>
</dbReference>
<protein>
    <submittedName>
        <fullName evidence="5">Disease resistance protein</fullName>
    </submittedName>
</protein>
<sequence>MEKQEVEQLDAPIILAVKGQTRNTVAYKLAKHLKYPLIDQDEITPFLQNSKHLNNISFEISLSIASIQLKELKLGVIISTPLSQKTQLDNLKKQAKSAGALLVIIQCLPKDGSNDFNIEGVPRLTVDPRKQTFVAEEFVSDELDKVRKRSYRHIHPLIFKNKLIAESEVKCSRCQETIPGPYYHCFLGCDEYIFHKACGELPSDLEQVGKTCPKYLRVTEPEYLFPENLRSNCKICKHKGTEFSDGCHDCLFQTNMKGEFLPIIVNHESHAHPLNLLMMPLSYNYEFRCSGCGDFGHSISYRCYDCNFNLHVSCILLPRTVSYNYDKHPLRLTYDSLEQSYLEKSYCEACKEERNPEHWFYYCPACESSTHLNCVTNQSTRKRNSISISNDYRCWKQPHPCKGENTSSIPEKHTCWGGFTFNASSPIQIGDTLVITGLITMKRRRGTMEVFTPKLMKLWKDWELRAMVVTSLLVQIILIVLGSQRKYIPKVKIRAIVWCSYLLADSVATIALGILTNNLGDIYDERGDVDLNTKLTAFWAPFLLLHLGGPDTITAYALEDNQLWLRHCFGLIIQTVVTGYIFLMAWSDSRLSLLSIPMIVVGSIKYGERTWTLWKASSDELRDSMLTSPDPGPNYSKLMNEYRLKQAEGFFMEIEEVKDVQEELDVAAPQGTTPDDQNIVKAHALFQTFKCLFADLILSFKDREKSQSLFQKMSGKDAFDVVAIELGFMYDKLYTKAVVIYTPMGLIRRITTFCLTFLVLLVFSFEDMKKYKKVDIFITFLLLVVAVFLEIYAALVLLFSDQTNHWLIKHNKTSCLKLIHSLQPVRKRWSSRVPQSSLLGSFLKEKPYFRLLKRVVEKWPPETYAEVDDDLKNLIFKHVKEKFNQFKEKQDDGNFRDLCSQRGSNILQMYKRQTRLSLEWSINVEFDQSILIWHIATELCYFSEVALSTITSDIQSSREVSYCISNYMFCLLATFPFLLPIGIGLIRFRDTQAEAKRFFKERLTLSRTKAKHRITCNKIFLQAIDGKLEMQEEESNTSTCWKSLDQAMTFLEEPTMYQMTEICKMLLRENIDVLPGKVKGDSSKSVLFDACRLASALNGVTNKKVRWDMIRDIWLEMLTYAASHSRGSQHCQQLRRGGELLTHVWLLMAHFGMSEQFQISKGYARALLTAK</sequence>
<dbReference type="SUPFAM" id="SSF57889">
    <property type="entry name" value="Cysteine-rich domain"/>
    <property type="match status" value="3"/>
</dbReference>
<dbReference type="InterPro" id="IPR004146">
    <property type="entry name" value="DC1"/>
</dbReference>
<feature type="transmembrane region" description="Helical" evidence="2">
    <location>
        <begin position="777"/>
        <end position="799"/>
    </location>
</feature>
<feature type="domain" description="DUF4220" evidence="4">
    <location>
        <begin position="498"/>
        <end position="840"/>
    </location>
</feature>
<feature type="transmembrane region" description="Helical" evidence="2">
    <location>
        <begin position="966"/>
        <end position="988"/>
    </location>
</feature>
<dbReference type="InterPro" id="IPR027417">
    <property type="entry name" value="P-loop_NTPase"/>
</dbReference>
<evidence type="ECO:0000256" key="2">
    <source>
        <dbReference type="SAM" id="Phobius"/>
    </source>
</evidence>
<accession>A0A5B6VUW2</accession>
<feature type="transmembrane region" description="Helical" evidence="2">
    <location>
        <begin position="568"/>
        <end position="587"/>
    </location>
</feature>
<organism evidence="5 6">
    <name type="scientific">Gossypium australe</name>
    <dbReference type="NCBI Taxonomy" id="47621"/>
    <lineage>
        <taxon>Eukaryota</taxon>
        <taxon>Viridiplantae</taxon>
        <taxon>Streptophyta</taxon>
        <taxon>Embryophyta</taxon>
        <taxon>Tracheophyta</taxon>
        <taxon>Spermatophyta</taxon>
        <taxon>Magnoliopsida</taxon>
        <taxon>eudicotyledons</taxon>
        <taxon>Gunneridae</taxon>
        <taxon>Pentapetalae</taxon>
        <taxon>rosids</taxon>
        <taxon>malvids</taxon>
        <taxon>Malvales</taxon>
        <taxon>Malvaceae</taxon>
        <taxon>Malvoideae</taxon>
        <taxon>Gossypium</taxon>
    </lineage>
</organism>
<keyword evidence="2" id="KW-1133">Transmembrane helix</keyword>
<dbReference type="Pfam" id="PF13968">
    <property type="entry name" value="DUF4220"/>
    <property type="match status" value="1"/>
</dbReference>
<dbReference type="AlphaFoldDB" id="A0A5B6VUW2"/>
<evidence type="ECO:0000313" key="6">
    <source>
        <dbReference type="Proteomes" id="UP000325315"/>
    </source>
</evidence>
<keyword evidence="1" id="KW-0677">Repeat</keyword>
<feature type="domain" description="DC1" evidence="3">
    <location>
        <begin position="269"/>
        <end position="315"/>
    </location>
</feature>
<dbReference type="OrthoDB" id="1689146at2759"/>